<name>A0A1H6BJ50_9ACTN</name>
<reference evidence="2 3" key="1">
    <citation type="submission" date="2016-10" db="EMBL/GenBank/DDBJ databases">
        <authorList>
            <person name="de Groot N.N."/>
        </authorList>
    </citation>
    <scope>NUCLEOTIDE SEQUENCE [LARGE SCALE GENOMIC DNA]</scope>
    <source>
        <strain evidence="2 3">CGMCC 4.7037</strain>
    </source>
</reference>
<keyword evidence="1" id="KW-1133">Transmembrane helix</keyword>
<dbReference type="OrthoDB" id="4548588at2"/>
<organism evidence="2 3">
    <name type="scientific">Nonomuraea solani</name>
    <dbReference type="NCBI Taxonomy" id="1144553"/>
    <lineage>
        <taxon>Bacteria</taxon>
        <taxon>Bacillati</taxon>
        <taxon>Actinomycetota</taxon>
        <taxon>Actinomycetes</taxon>
        <taxon>Streptosporangiales</taxon>
        <taxon>Streptosporangiaceae</taxon>
        <taxon>Nonomuraea</taxon>
    </lineage>
</organism>
<feature type="transmembrane region" description="Helical" evidence="1">
    <location>
        <begin position="89"/>
        <end position="109"/>
    </location>
</feature>
<dbReference type="AlphaFoldDB" id="A0A1H6BJ50"/>
<evidence type="ECO:0000256" key="1">
    <source>
        <dbReference type="SAM" id="Phobius"/>
    </source>
</evidence>
<keyword evidence="1" id="KW-0812">Transmembrane</keyword>
<feature type="transmembrane region" description="Helical" evidence="1">
    <location>
        <begin position="63"/>
        <end position="82"/>
    </location>
</feature>
<proteinExistence type="predicted"/>
<evidence type="ECO:0000313" key="3">
    <source>
        <dbReference type="Proteomes" id="UP000236732"/>
    </source>
</evidence>
<evidence type="ECO:0000313" key="2">
    <source>
        <dbReference type="EMBL" id="SEG60415.1"/>
    </source>
</evidence>
<keyword evidence="3" id="KW-1185">Reference proteome</keyword>
<keyword evidence="1" id="KW-0472">Membrane</keyword>
<dbReference type="Proteomes" id="UP000236732">
    <property type="component" value="Unassembled WGS sequence"/>
</dbReference>
<dbReference type="EMBL" id="FNVT01000003">
    <property type="protein sequence ID" value="SEG60415.1"/>
    <property type="molecule type" value="Genomic_DNA"/>
</dbReference>
<dbReference type="RefSeq" id="WP_103956091.1">
    <property type="nucleotide sequence ID" value="NZ_FNVT01000003.1"/>
</dbReference>
<feature type="transmembrane region" description="Helical" evidence="1">
    <location>
        <begin position="154"/>
        <end position="172"/>
    </location>
</feature>
<protein>
    <submittedName>
        <fullName evidence="2">Uncharacterized protein</fullName>
    </submittedName>
</protein>
<accession>A0A1H6BJ50</accession>
<sequence length="173" mass="18691">MFTFAAVLQVLVALAFISIPLVRHRYGASAKAHAEAELRRQGVPTTVMEENNIKFDASGHESIVPGTVALIMIVLAVLNLTGNAWGQTLSWIFMPLVLAGNVLILWSQLTAAKSVTRAFERKGDPVLRSIDVPAFLTAAEKGFPTWVLPVLQNIRHAVVMGSAVLVLIILVIA</sequence>
<gene>
    <name evidence="2" type="ORF">SAMN05444920_103414</name>
</gene>